<dbReference type="RefSeq" id="WP_058699930.1">
    <property type="nucleotide sequence ID" value="NZ_CP013690.1"/>
</dbReference>
<accession>A0AAI8C6Y6</accession>
<dbReference type="EMBL" id="CP013690">
    <property type="protein sequence ID" value="ALU28114.1"/>
    <property type="molecule type" value="Genomic_DNA"/>
</dbReference>
<dbReference type="Proteomes" id="UP000069030">
    <property type="component" value="Chromosome"/>
</dbReference>
<evidence type="ECO:0000313" key="1">
    <source>
        <dbReference type="EMBL" id="ALU28114.1"/>
    </source>
</evidence>
<sequence length="199" mass="23906">MSYTKLTKEIEKHYKQLGLQYHYNALEITLEEEHKRLTIYNEVRDTIIAQWKEAKRYKELISCAHGGWYSYEELNEPLALYFVQQEEFLALKVLCERGIRFRVEDILSTLVKAEEDFPNIAKEEMVKFNLELYLKSQVYHPVGEVVKYRGKALTLIDHLIRYIEQTSESEYLRQLNVLREKVYSLEVKKSDLKYFKHKL</sequence>
<gene>
    <name evidence="1" type="ORF">AS202_19045</name>
</gene>
<proteinExistence type="predicted"/>
<dbReference type="KEGG" id="mod:AS202_19045"/>
<name>A0AAI8C6Y6_9FLAO</name>
<protein>
    <submittedName>
        <fullName evidence="1">Uncharacterized protein</fullName>
    </submittedName>
</protein>
<dbReference type="AlphaFoldDB" id="A0AAI8C6Y6"/>
<reference evidence="1 2" key="1">
    <citation type="journal article" date="2016" name="J. Zhejiang Univ. Sci. B">
        <title>Antibiotic resistance mechanisms of Myroides sp.</title>
        <authorList>
            <person name="Hu S."/>
            <person name="Yuan S."/>
            <person name="Qu H."/>
            <person name="Jiang T."/>
            <person name="Zhou Y."/>
            <person name="Wang M."/>
            <person name="Ming D."/>
        </authorList>
    </citation>
    <scope>NUCLEOTIDE SEQUENCE [LARGE SCALE GENOMIC DNA]</scope>
    <source>
        <strain evidence="1 2">PR63039</strain>
    </source>
</reference>
<organism evidence="1 2">
    <name type="scientific">Myroides odoratimimus</name>
    <dbReference type="NCBI Taxonomy" id="76832"/>
    <lineage>
        <taxon>Bacteria</taxon>
        <taxon>Pseudomonadati</taxon>
        <taxon>Bacteroidota</taxon>
        <taxon>Flavobacteriia</taxon>
        <taxon>Flavobacteriales</taxon>
        <taxon>Flavobacteriaceae</taxon>
        <taxon>Myroides</taxon>
    </lineage>
</organism>
<evidence type="ECO:0000313" key="2">
    <source>
        <dbReference type="Proteomes" id="UP000069030"/>
    </source>
</evidence>